<dbReference type="PANTHER" id="PTHR35091">
    <property type="entry name" value="FLAGELLAR PROTEIN FLIL"/>
    <property type="match status" value="1"/>
</dbReference>
<evidence type="ECO:0000256" key="8">
    <source>
        <dbReference type="ARBA" id="ARBA00022989"/>
    </source>
</evidence>
<keyword evidence="5 10" id="KW-0145">Chemotaxis</keyword>
<dbReference type="AlphaFoldDB" id="A0AAT9LC01"/>
<name>A0AAT9LC01_9FIRM</name>
<evidence type="ECO:0000313" key="11">
    <source>
        <dbReference type="EMBL" id="QUL98604.1"/>
    </source>
</evidence>
<keyword evidence="7 10" id="KW-0283">Flagellar rotation</keyword>
<dbReference type="GO" id="GO:0071978">
    <property type="term" value="P:bacterial-type flagellum-dependent swarming motility"/>
    <property type="evidence" value="ECO:0007669"/>
    <property type="project" value="TreeGrafter"/>
</dbReference>
<sequence length="139" mass="15256">MKKVALVVGVTLVAIVAGYVVSAKVWGFPVFWSGSGKQAEQEKPVIYSLGQFITNLADPGRFIRVTVDLEITGGEKGDVVASRASELKTDIYALLRSKSYEELQGENGLRQLQKEILARIESKCPGSVKNVYFSEFIVQ</sequence>
<evidence type="ECO:0000256" key="9">
    <source>
        <dbReference type="ARBA" id="ARBA00023136"/>
    </source>
</evidence>
<comment type="similarity">
    <text evidence="3 10">Belongs to the FliL family.</text>
</comment>
<keyword evidence="9 10" id="KW-0472">Membrane</keyword>
<evidence type="ECO:0000256" key="2">
    <source>
        <dbReference type="ARBA" id="ARBA00004162"/>
    </source>
</evidence>
<dbReference type="GO" id="GO:0006935">
    <property type="term" value="P:chemotaxis"/>
    <property type="evidence" value="ECO:0007669"/>
    <property type="project" value="UniProtKB-KW"/>
</dbReference>
<comment type="subcellular location">
    <subcellularLocation>
        <location evidence="2">Cell membrane</location>
        <topology evidence="2">Single-pass membrane protein</topology>
    </subcellularLocation>
</comment>
<organism evidence="11">
    <name type="scientific">Candidatus Fermentithermobacillus carboniphilus</name>
    <dbReference type="NCBI Taxonomy" id="3085328"/>
    <lineage>
        <taxon>Bacteria</taxon>
        <taxon>Bacillati</taxon>
        <taxon>Bacillota</taxon>
        <taxon>Candidatus Fermentithermobacillia</taxon>
        <taxon>Candidatus Fermentithermobacillales</taxon>
        <taxon>Candidatus Fermentithermobacillaceae</taxon>
        <taxon>Candidatus Fermentithermobacillus</taxon>
    </lineage>
</organism>
<evidence type="ECO:0000256" key="10">
    <source>
        <dbReference type="RuleBase" id="RU364125"/>
    </source>
</evidence>
<gene>
    <name evidence="11" type="ORF">IMF26_00435</name>
</gene>
<reference evidence="11" key="2">
    <citation type="journal article" date="2023" name="Biology">
        <title>Prokaryotic Life Associated with Coal-Fire Gas Vents Revealed by Metagenomics.</title>
        <authorList>
            <person name="Kadnikov V.V."/>
            <person name="Mardanov A.V."/>
            <person name="Beletsky A.V."/>
            <person name="Karnachuk O.V."/>
            <person name="Ravin N.V."/>
        </authorList>
    </citation>
    <scope>NUCLEOTIDE SEQUENCE</scope>
    <source>
        <strain evidence="11">Bu02</strain>
    </source>
</reference>
<dbReference type="Pfam" id="PF03748">
    <property type="entry name" value="FliL"/>
    <property type="match status" value="1"/>
</dbReference>
<protein>
    <recommendedName>
        <fullName evidence="10">Flagellar protein FliL</fullName>
    </recommendedName>
</protein>
<accession>A0AAT9LC01</accession>
<dbReference type="KEGG" id="fcz:IMF26_00435"/>
<comment type="function">
    <text evidence="1 10">Controls the rotational direction of flagella during chemotaxis.</text>
</comment>
<dbReference type="EMBL" id="CP062796">
    <property type="protein sequence ID" value="QUL98604.1"/>
    <property type="molecule type" value="Genomic_DNA"/>
</dbReference>
<dbReference type="GO" id="GO:0005886">
    <property type="term" value="C:plasma membrane"/>
    <property type="evidence" value="ECO:0007669"/>
    <property type="project" value="UniProtKB-SubCell"/>
</dbReference>
<dbReference type="InterPro" id="IPR005503">
    <property type="entry name" value="FliL"/>
</dbReference>
<evidence type="ECO:0000256" key="3">
    <source>
        <dbReference type="ARBA" id="ARBA00008281"/>
    </source>
</evidence>
<keyword evidence="6" id="KW-0812">Transmembrane</keyword>
<keyword evidence="4 10" id="KW-1003">Cell membrane</keyword>
<keyword evidence="11" id="KW-0966">Cell projection</keyword>
<evidence type="ECO:0000256" key="1">
    <source>
        <dbReference type="ARBA" id="ARBA00002254"/>
    </source>
</evidence>
<evidence type="ECO:0000256" key="4">
    <source>
        <dbReference type="ARBA" id="ARBA00022475"/>
    </source>
</evidence>
<proteinExistence type="inferred from homology"/>
<reference evidence="11" key="1">
    <citation type="submission" date="2020-10" db="EMBL/GenBank/DDBJ databases">
        <authorList>
            <person name="Kadnikov V."/>
            <person name="Beletsky A.V."/>
            <person name="Mardanov A.V."/>
            <person name="Karnachuk O.V."/>
            <person name="Ravin N.V."/>
        </authorList>
    </citation>
    <scope>NUCLEOTIDE SEQUENCE</scope>
    <source>
        <strain evidence="11">Bu02</strain>
    </source>
</reference>
<dbReference type="GO" id="GO:0009425">
    <property type="term" value="C:bacterial-type flagellum basal body"/>
    <property type="evidence" value="ECO:0007669"/>
    <property type="project" value="InterPro"/>
</dbReference>
<keyword evidence="11" id="KW-0282">Flagellum</keyword>
<evidence type="ECO:0000256" key="5">
    <source>
        <dbReference type="ARBA" id="ARBA00022500"/>
    </source>
</evidence>
<evidence type="ECO:0000256" key="7">
    <source>
        <dbReference type="ARBA" id="ARBA00022779"/>
    </source>
</evidence>
<evidence type="ECO:0000256" key="6">
    <source>
        <dbReference type="ARBA" id="ARBA00022692"/>
    </source>
</evidence>
<dbReference type="PANTHER" id="PTHR35091:SF2">
    <property type="entry name" value="FLAGELLAR PROTEIN FLIL"/>
    <property type="match status" value="1"/>
</dbReference>
<keyword evidence="8" id="KW-1133">Transmembrane helix</keyword>
<keyword evidence="11" id="KW-0969">Cilium</keyword>